<sequence length="705" mass="76638">MAMPSGNVAAPDVKDKIQGAAAPAPAAAAAAAAVASGDVFGHLHQYGHRPPPPQQQQQQQWFVDERDGFISWLRGEFAAANAIIDGLCQHLRAISSEPGEYEAVFGCIQQRRCNWNTVLYMQQYFPVTEVMQTLKQAAWRRQHLQQQQHHQQQHHQHRHFDPVKVGGKDYRRSGTGYRPGPRSESFREGHNSGVETSVSDSGANAAEKGEKGNEKCEERKDVVKPVDAAMANVEEEKGPVTKSFANISLKDSGSTVIVPCDDAKSEAEMTSHSSTTPSRDQNLNTKQGVDAVYKTFSANELFEGRTINVVDGLKLYESLLDDKEVKKLVSLANDLRAAGRKGQYQGHTYVASKRPMKGHGREMIQLGVPVADAPVEVENVGISRDRTIPALLQDVIERVVGMQIMTVKPDSCIIDFFNEVDHSQPHTWPHWYGRPVCVLFLTECDMTFGKVITANQPGDYKGALKLSLAPGSLLVMQGKSSDFARHAIPSLRKQRILITFTKCQPKKPTPGENRFSPPTIVQPSHWVPSSQRSFNNVPHPAGSKQFASTATANALPPPIHPPIPAPNGMQPLLLPQPVVTAIPFQAPVPIAAASAGWTAAPSRHPPPHPPVPGTGVFLPPPGSGNPSSPGHLSTNTNEINLIPETRDNGMGKLDHSPSGSPNGKSDVQIGRQEVNGSIEAQRDMANEEKNEGDDKRLSSKPSRAA</sequence>
<feature type="compositionally biased region" description="Basic and acidic residues" evidence="2">
    <location>
        <begin position="644"/>
        <end position="655"/>
    </location>
</feature>
<feature type="compositionally biased region" description="Pro residues" evidence="2">
    <location>
        <begin position="555"/>
        <end position="565"/>
    </location>
</feature>
<dbReference type="EMBL" id="KK198762">
    <property type="protein sequence ID" value="KCW51419.1"/>
    <property type="molecule type" value="Genomic_DNA"/>
</dbReference>
<evidence type="ECO:0008006" key="4">
    <source>
        <dbReference type="Google" id="ProtNLM"/>
    </source>
</evidence>
<dbReference type="eggNOG" id="KOG4176">
    <property type="taxonomic scope" value="Eukaryota"/>
</dbReference>
<feature type="compositionally biased region" description="Basic and acidic residues" evidence="2">
    <location>
        <begin position="207"/>
        <end position="221"/>
    </location>
</feature>
<dbReference type="GO" id="GO:0003729">
    <property type="term" value="F:mRNA binding"/>
    <property type="evidence" value="ECO:0007669"/>
    <property type="project" value="InterPro"/>
</dbReference>
<gene>
    <name evidence="3" type="ORF">EUGRSUZ_J00953</name>
</gene>
<dbReference type="PANTHER" id="PTHR31447:SF0">
    <property type="entry name" value="HYDROXYPROLINE-RICH GLYCOPROTEIN FAMILY PROTEIN"/>
    <property type="match status" value="1"/>
</dbReference>
<organism evidence="3">
    <name type="scientific">Eucalyptus grandis</name>
    <name type="common">Flooded gum</name>
    <dbReference type="NCBI Taxonomy" id="71139"/>
    <lineage>
        <taxon>Eukaryota</taxon>
        <taxon>Viridiplantae</taxon>
        <taxon>Streptophyta</taxon>
        <taxon>Embryophyta</taxon>
        <taxon>Tracheophyta</taxon>
        <taxon>Spermatophyta</taxon>
        <taxon>Magnoliopsida</taxon>
        <taxon>eudicotyledons</taxon>
        <taxon>Gunneridae</taxon>
        <taxon>Pentapetalae</taxon>
        <taxon>rosids</taxon>
        <taxon>malvids</taxon>
        <taxon>Myrtales</taxon>
        <taxon>Myrtaceae</taxon>
        <taxon>Myrtoideae</taxon>
        <taxon>Eucalypteae</taxon>
        <taxon>Eucalyptus</taxon>
    </lineage>
</organism>
<evidence type="ECO:0000313" key="3">
    <source>
        <dbReference type="EMBL" id="KCW51419.1"/>
    </source>
</evidence>
<dbReference type="OrthoDB" id="1916097at2759"/>
<dbReference type="InParanoid" id="A0A059ACH6"/>
<reference evidence="3" key="1">
    <citation type="submission" date="2013-07" db="EMBL/GenBank/DDBJ databases">
        <title>The genome of Eucalyptus grandis.</title>
        <authorList>
            <person name="Schmutz J."/>
            <person name="Hayes R."/>
            <person name="Myburg A."/>
            <person name="Tuskan G."/>
            <person name="Grattapaglia D."/>
            <person name="Rokhsar D.S."/>
        </authorList>
    </citation>
    <scope>NUCLEOTIDE SEQUENCE</scope>
    <source>
        <tissue evidence="3">Leaf extractions</tissue>
    </source>
</reference>
<feature type="compositionally biased region" description="Basic and acidic residues" evidence="2">
    <location>
        <begin position="680"/>
        <end position="697"/>
    </location>
</feature>
<dbReference type="SUPFAM" id="SSF51197">
    <property type="entry name" value="Clavaminate synthase-like"/>
    <property type="match status" value="1"/>
</dbReference>
<evidence type="ECO:0000256" key="1">
    <source>
        <dbReference type="ARBA" id="ARBA00007879"/>
    </source>
</evidence>
<dbReference type="GO" id="GO:0006402">
    <property type="term" value="P:mRNA catabolic process"/>
    <property type="evidence" value="ECO:0007669"/>
    <property type="project" value="InterPro"/>
</dbReference>
<feature type="compositionally biased region" description="Basic and acidic residues" evidence="2">
    <location>
        <begin position="159"/>
        <end position="172"/>
    </location>
</feature>
<proteinExistence type="inferred from homology"/>
<dbReference type="Gramene" id="KCW51419">
    <property type="protein sequence ID" value="KCW51419"/>
    <property type="gene ID" value="EUGRSUZ_J00953"/>
</dbReference>
<dbReference type="InterPro" id="IPR044842">
    <property type="entry name" value="ALKBH9B/ALKBH10B-like"/>
</dbReference>
<feature type="region of interest" description="Disordered" evidence="2">
    <location>
        <begin position="535"/>
        <end position="568"/>
    </location>
</feature>
<dbReference type="InterPro" id="IPR037151">
    <property type="entry name" value="AlkB-like_sf"/>
</dbReference>
<dbReference type="STRING" id="71139.A0A059ACH6"/>
<dbReference type="OMA" id="DACVIDI"/>
<feature type="compositionally biased region" description="Polar residues" evidence="2">
    <location>
        <begin position="270"/>
        <end position="283"/>
    </location>
</feature>
<feature type="region of interest" description="Disordered" evidence="2">
    <location>
        <begin position="143"/>
        <end position="221"/>
    </location>
</feature>
<name>A0A059ACH6_EUCGR</name>
<dbReference type="GO" id="GO:0032451">
    <property type="term" value="F:demethylase activity"/>
    <property type="evidence" value="ECO:0007669"/>
    <property type="project" value="InterPro"/>
</dbReference>
<dbReference type="PANTHER" id="PTHR31447">
    <property type="entry name" value="HYDROXYPROLINE-RICH GLYCOPROTEIN FAMILY PROTEIN-RELATED"/>
    <property type="match status" value="1"/>
</dbReference>
<accession>A0A059ACH6</accession>
<feature type="region of interest" description="Disordered" evidence="2">
    <location>
        <begin position="264"/>
        <end position="283"/>
    </location>
</feature>
<dbReference type="Gene3D" id="2.60.120.590">
    <property type="entry name" value="Alpha-ketoglutarate-dependent dioxygenase AlkB-like"/>
    <property type="match status" value="1"/>
</dbReference>
<protein>
    <recommendedName>
        <fullName evidence="4">Alpha-ketoglutarate-dependent dioxygenase AlkB-like domain-containing protein</fullName>
    </recommendedName>
</protein>
<evidence type="ECO:0000256" key="2">
    <source>
        <dbReference type="SAM" id="MobiDB-lite"/>
    </source>
</evidence>
<dbReference type="AlphaFoldDB" id="A0A059ACH6"/>
<feature type="region of interest" description="Disordered" evidence="2">
    <location>
        <begin position="598"/>
        <end position="705"/>
    </location>
</feature>
<dbReference type="FunCoup" id="A0A059ACH6">
    <property type="interactions" value="1626"/>
</dbReference>
<comment type="similarity">
    <text evidence="1">Belongs to the alkB family.</text>
</comment>
<feature type="compositionally biased region" description="Pro residues" evidence="2">
    <location>
        <begin position="603"/>
        <end position="623"/>
    </location>
</feature>